<dbReference type="SMART" id="SM00974">
    <property type="entry name" value="T5orf172"/>
    <property type="match status" value="1"/>
</dbReference>
<dbReference type="Pfam" id="PF10544">
    <property type="entry name" value="T5orf172"/>
    <property type="match status" value="1"/>
</dbReference>
<feature type="compositionally biased region" description="Acidic residues" evidence="1">
    <location>
        <begin position="389"/>
        <end position="404"/>
    </location>
</feature>
<evidence type="ECO:0000259" key="2">
    <source>
        <dbReference type="SMART" id="SM00974"/>
    </source>
</evidence>
<dbReference type="AlphaFoldDB" id="A0A8H4XFM4"/>
<feature type="domain" description="Bacteriophage T5 Orf172 DNA-binding" evidence="2">
    <location>
        <begin position="231"/>
        <end position="317"/>
    </location>
</feature>
<name>A0A8H4XFM4_9HYPO</name>
<evidence type="ECO:0000256" key="1">
    <source>
        <dbReference type="SAM" id="MobiDB-lite"/>
    </source>
</evidence>
<dbReference type="EMBL" id="JABEYC010000860">
    <property type="protein sequence ID" value="KAF4973383.1"/>
    <property type="molecule type" value="Genomic_DNA"/>
</dbReference>
<feature type="compositionally biased region" description="Acidic residues" evidence="1">
    <location>
        <begin position="109"/>
        <end position="127"/>
    </location>
</feature>
<accession>A0A8H4XFM4</accession>
<feature type="region of interest" description="Disordered" evidence="1">
    <location>
        <begin position="362"/>
        <end position="419"/>
    </location>
</feature>
<evidence type="ECO:0000313" key="3">
    <source>
        <dbReference type="EMBL" id="KAF4973383.1"/>
    </source>
</evidence>
<feature type="compositionally biased region" description="Acidic residues" evidence="1">
    <location>
        <begin position="362"/>
        <end position="382"/>
    </location>
</feature>
<dbReference type="Proteomes" id="UP000635477">
    <property type="component" value="Unassembled WGS sequence"/>
</dbReference>
<feature type="region of interest" description="Disordered" evidence="1">
    <location>
        <begin position="108"/>
        <end position="152"/>
    </location>
</feature>
<dbReference type="InterPro" id="IPR018306">
    <property type="entry name" value="Phage_T5_Orf172_DNA-bd"/>
</dbReference>
<dbReference type="OrthoDB" id="2417614at2759"/>
<organism evidence="3 4">
    <name type="scientific">Fusarium zealandicum</name>
    <dbReference type="NCBI Taxonomy" id="1053134"/>
    <lineage>
        <taxon>Eukaryota</taxon>
        <taxon>Fungi</taxon>
        <taxon>Dikarya</taxon>
        <taxon>Ascomycota</taxon>
        <taxon>Pezizomycotina</taxon>
        <taxon>Sordariomycetes</taxon>
        <taxon>Hypocreomycetidae</taxon>
        <taxon>Hypocreales</taxon>
        <taxon>Nectriaceae</taxon>
        <taxon>Fusarium</taxon>
        <taxon>Fusarium staphyleae species complex</taxon>
    </lineage>
</organism>
<sequence>MAVTASLTAWPATASALREILKISSGSKLKCHGQTKKGNTCQVDTSQANTALVARLLDQIIGHGSFEAARALLDQVAHLINCQKNHQKGASLHLSAWEKVLGSLQSLSDETDDQDDGSTSEEDLDDTEPPHTPRPVSYRNVDAQKDDTTEETTPCCQSCSCSTKTAKKFNPPETTPSKDGVDKHHFEPFGPTQSTTVINTAIKKLLLRPLMDEEKQLAGRIYIFTFPSTYRTATPLLKIGYSKDLKTRMASWKSQCGYTCEVLGDFNAEHYAKVEKLVHKQLTNQRKRETGCPGCGVWHKEWFNTSSMDACKTVGIWTTWTRREPYDDEGNIKDEWRSRIESVDLSDPSCWESLVNGVYDEDVDESELSDEDEFQWSSEDESQDTHTDTDDDDVDDIDEYETYDTSDKSECGDWSDDDD</sequence>
<dbReference type="PANTHER" id="PTHR28094">
    <property type="entry name" value="MEIOTICALLY UP-REGULATED GENE 113 PROTEIN"/>
    <property type="match status" value="1"/>
</dbReference>
<gene>
    <name evidence="3" type="ORF">FZEAL_9341</name>
</gene>
<protein>
    <recommendedName>
        <fullName evidence="2">Bacteriophage T5 Orf172 DNA-binding domain-containing protein</fullName>
    </recommendedName>
</protein>
<evidence type="ECO:0000313" key="4">
    <source>
        <dbReference type="Proteomes" id="UP000635477"/>
    </source>
</evidence>
<comment type="caution">
    <text evidence="3">The sequence shown here is derived from an EMBL/GenBank/DDBJ whole genome shotgun (WGS) entry which is preliminary data.</text>
</comment>
<dbReference type="InterPro" id="IPR053006">
    <property type="entry name" value="Meiosis_regulatory"/>
</dbReference>
<reference evidence="3" key="2">
    <citation type="submission" date="2020-05" db="EMBL/GenBank/DDBJ databases">
        <authorList>
            <person name="Kim H.-S."/>
            <person name="Proctor R.H."/>
            <person name="Brown D.W."/>
        </authorList>
    </citation>
    <scope>NUCLEOTIDE SEQUENCE</scope>
    <source>
        <strain evidence="3">NRRL 22465</strain>
    </source>
</reference>
<dbReference type="PANTHER" id="PTHR28094:SF1">
    <property type="entry name" value="MEIOTICALLY UP-REGULATED GENE 113 PROTEIN"/>
    <property type="match status" value="1"/>
</dbReference>
<proteinExistence type="predicted"/>
<keyword evidence="4" id="KW-1185">Reference proteome</keyword>
<reference evidence="3" key="1">
    <citation type="journal article" date="2020" name="BMC Genomics">
        <title>Correction to: Identification and distribution of gene clusters required for synthesis of sphingolipid metabolism inhibitors in diverse species of the filamentous fungus Fusarium.</title>
        <authorList>
            <person name="Kim H.S."/>
            <person name="Lohmar J.M."/>
            <person name="Busman M."/>
            <person name="Brown D.W."/>
            <person name="Naumann T.A."/>
            <person name="Divon H.H."/>
            <person name="Lysoe E."/>
            <person name="Uhlig S."/>
            <person name="Proctor R.H."/>
        </authorList>
    </citation>
    <scope>NUCLEOTIDE SEQUENCE</scope>
    <source>
        <strain evidence="3">NRRL 22465</strain>
    </source>
</reference>